<name>U2YJE2_9SPHN</name>
<dbReference type="Pfam" id="PF05019">
    <property type="entry name" value="Coq4"/>
    <property type="match status" value="1"/>
</dbReference>
<evidence type="ECO:0000256" key="1">
    <source>
        <dbReference type="SAM" id="MobiDB-lite"/>
    </source>
</evidence>
<dbReference type="EMBL" id="BASZ01000003">
    <property type="protein sequence ID" value="GAD48545.1"/>
    <property type="molecule type" value="Genomic_DNA"/>
</dbReference>
<sequence length="285" mass="32870">MVEVSKADYEYFNGAVRRYETQSSVLVSSSPYLNHPTLRSLMAQEMLRRNGPDMPNTAFIPEVAQILHDLEDMPAIMRLFEEEKQRLPEFRNWLDRKLLSDFKAEDVAHCKPGTLGHMIHDFIANSGYNMDVFFQGMKVDSDYTYYLKERALTHDLEHMVTGFGPNNGGELALIAANIRAAYKYFRPELAAYINRVSNYLKAKSLMKSNLYYPQAVPIQIEAEERGYAQGRNWKFPLMMLPWRELVDVSVEEIREEYGITDAPPPGYWGDSTPYSEDPRFPLAAE</sequence>
<dbReference type="GO" id="GO:0006744">
    <property type="term" value="P:ubiquinone biosynthetic process"/>
    <property type="evidence" value="ECO:0007669"/>
    <property type="project" value="InterPro"/>
</dbReference>
<evidence type="ECO:0000313" key="3">
    <source>
        <dbReference type="Proteomes" id="UP000016568"/>
    </source>
</evidence>
<dbReference type="AlphaFoldDB" id="U2YJE2"/>
<dbReference type="RefSeq" id="WP_021689452.1">
    <property type="nucleotide sequence ID" value="NZ_BASZ01000003.1"/>
</dbReference>
<keyword evidence="3" id="KW-1185">Reference proteome</keyword>
<evidence type="ECO:0008006" key="4">
    <source>
        <dbReference type="Google" id="ProtNLM"/>
    </source>
</evidence>
<gene>
    <name evidence="2" type="ORF">NT2_03_00330</name>
</gene>
<dbReference type="InterPro" id="IPR007715">
    <property type="entry name" value="Coq4"/>
</dbReference>
<protein>
    <recommendedName>
        <fullName evidence="4">Ubiquinone biosynthesis protein Coq4</fullName>
    </recommendedName>
</protein>
<dbReference type="Proteomes" id="UP000016568">
    <property type="component" value="Unassembled WGS sequence"/>
</dbReference>
<feature type="region of interest" description="Disordered" evidence="1">
    <location>
        <begin position="261"/>
        <end position="285"/>
    </location>
</feature>
<accession>U2YJE2</accession>
<proteinExistence type="predicted"/>
<dbReference type="OrthoDB" id="7491298at2"/>
<dbReference type="eggNOG" id="COG5031">
    <property type="taxonomic scope" value="Bacteria"/>
</dbReference>
<organism evidence="2 3">
    <name type="scientific">Caenibius tardaugens NBRC 16725</name>
    <dbReference type="NCBI Taxonomy" id="1219035"/>
    <lineage>
        <taxon>Bacteria</taxon>
        <taxon>Pseudomonadati</taxon>
        <taxon>Pseudomonadota</taxon>
        <taxon>Alphaproteobacteria</taxon>
        <taxon>Sphingomonadales</taxon>
        <taxon>Erythrobacteraceae</taxon>
        <taxon>Caenibius</taxon>
    </lineage>
</organism>
<dbReference type="KEGG" id="ntd:EGO55_02690"/>
<evidence type="ECO:0000313" key="2">
    <source>
        <dbReference type="EMBL" id="GAD48545.1"/>
    </source>
</evidence>
<comment type="caution">
    <text evidence="2">The sequence shown here is derived from an EMBL/GenBank/DDBJ whole genome shotgun (WGS) entry which is preliminary data.</text>
</comment>
<reference evidence="2 3" key="1">
    <citation type="submission" date="2013-09" db="EMBL/GenBank/DDBJ databases">
        <title>Whole genome shotgun sequence of Novosphingobium tardaugens NBRC 16725.</title>
        <authorList>
            <person name="Isaki S."/>
            <person name="Hosoyama A."/>
            <person name="Tsuchikane K."/>
            <person name="Katsumata H."/>
            <person name="Ando Y."/>
            <person name="Yamazaki S."/>
            <person name="Fujita N."/>
        </authorList>
    </citation>
    <scope>NUCLEOTIDE SEQUENCE [LARGE SCALE GENOMIC DNA]</scope>
    <source>
        <strain evidence="2 3">NBRC 16725</strain>
    </source>
</reference>